<dbReference type="Gene3D" id="1.10.260.40">
    <property type="entry name" value="lambda repressor-like DNA-binding domains"/>
    <property type="match status" value="1"/>
</dbReference>
<protein>
    <submittedName>
        <fullName evidence="3">Helix-turn-helix domain-containing protein</fullName>
    </submittedName>
</protein>
<gene>
    <name evidence="3" type="ORF">FH965_03590</name>
</gene>
<accession>A0A516R276</accession>
<feature type="domain" description="HTH cro/C1-type" evidence="2">
    <location>
        <begin position="26"/>
        <end position="83"/>
    </location>
</feature>
<dbReference type="CDD" id="cd00093">
    <property type="entry name" value="HTH_XRE"/>
    <property type="match status" value="1"/>
</dbReference>
<name>A0A516R276_STRST</name>
<feature type="compositionally biased region" description="Basic and acidic residues" evidence="1">
    <location>
        <begin position="215"/>
        <end position="227"/>
    </location>
</feature>
<dbReference type="GO" id="GO:0003677">
    <property type="term" value="F:DNA binding"/>
    <property type="evidence" value="ECO:0007669"/>
    <property type="project" value="InterPro"/>
</dbReference>
<dbReference type="InterPro" id="IPR001387">
    <property type="entry name" value="Cro/C1-type_HTH"/>
</dbReference>
<feature type="region of interest" description="Disordered" evidence="1">
    <location>
        <begin position="207"/>
        <end position="288"/>
    </location>
</feature>
<dbReference type="EMBL" id="CP040916">
    <property type="protein sequence ID" value="QDQ09754.1"/>
    <property type="molecule type" value="Genomic_DNA"/>
</dbReference>
<dbReference type="Proteomes" id="UP000316806">
    <property type="component" value="Chromosome"/>
</dbReference>
<dbReference type="InterPro" id="IPR010982">
    <property type="entry name" value="Lambda_DNA-bd_dom_sf"/>
</dbReference>
<dbReference type="SMART" id="SM00530">
    <property type="entry name" value="HTH_XRE"/>
    <property type="match status" value="2"/>
</dbReference>
<organism evidence="3 4">
    <name type="scientific">Streptomyces spectabilis</name>
    <dbReference type="NCBI Taxonomy" id="68270"/>
    <lineage>
        <taxon>Bacteria</taxon>
        <taxon>Bacillati</taxon>
        <taxon>Actinomycetota</taxon>
        <taxon>Actinomycetes</taxon>
        <taxon>Kitasatosporales</taxon>
        <taxon>Streptomycetaceae</taxon>
        <taxon>Streptomyces</taxon>
    </lineage>
</organism>
<dbReference type="SUPFAM" id="SSF47413">
    <property type="entry name" value="lambda repressor-like DNA-binding domains"/>
    <property type="match status" value="1"/>
</dbReference>
<dbReference type="AlphaFoldDB" id="A0A516R276"/>
<proteinExistence type="predicted"/>
<evidence type="ECO:0000256" key="1">
    <source>
        <dbReference type="SAM" id="MobiDB-lite"/>
    </source>
</evidence>
<evidence type="ECO:0000313" key="4">
    <source>
        <dbReference type="Proteomes" id="UP000316806"/>
    </source>
</evidence>
<sequence length="288" mass="31949">MTGAAVGRPERPVTTVNPGLEKLAEWLRAQRRAAGLTHRELAGRSAHAFSDTTFSRATTGIRIPRLPVVEAYARACGASVKHARSLWRAARYAEHRQRDPRAGVPRPDRVYDRDALIHALQQLYYKAGAMPMDEMEHRAGDHGELPHSTVRRMLAGRSMLDEQQLYAFLHVCDVTGGEWEQWRLAWLRAWRRCEVLRAAERLNRTLRASAHGRPGPHDHARPAEVPRRPAGASRPYPPVALAMPLFPPTAPRLRPRREAAGSRPGRTSPHLRANSGASVPPAATGPGP</sequence>
<feature type="domain" description="HTH cro/C1-type" evidence="2">
    <location>
        <begin position="115"/>
        <end position="179"/>
    </location>
</feature>
<evidence type="ECO:0000259" key="2">
    <source>
        <dbReference type="SMART" id="SM00530"/>
    </source>
</evidence>
<evidence type="ECO:0000313" key="3">
    <source>
        <dbReference type="EMBL" id="QDQ09754.1"/>
    </source>
</evidence>
<dbReference type="Pfam" id="PF13560">
    <property type="entry name" value="HTH_31"/>
    <property type="match status" value="1"/>
</dbReference>
<reference evidence="3 4" key="1">
    <citation type="journal article" date="2019" name="J. Ind. Microbiol. Biotechnol.">
        <title>The complete genomic sequence of Streptomyces spectabilis NRRL-2792 and identification of secondary metabolite biosynthetic gene clusters.</title>
        <authorList>
            <person name="Sinha A."/>
            <person name="Phillips-Salemka S."/>
            <person name="Niraula T.A."/>
            <person name="Short K.A."/>
            <person name="Niraula N.P."/>
        </authorList>
    </citation>
    <scope>NUCLEOTIDE SEQUENCE [LARGE SCALE GENOMIC DNA]</scope>
    <source>
        <strain evidence="3 4">NRRL 2792</strain>
    </source>
</reference>